<dbReference type="InterPro" id="IPR009326">
    <property type="entry name" value="DUF984"/>
</dbReference>
<reference evidence="2" key="1">
    <citation type="submission" date="2022-05" db="EMBL/GenBank/DDBJ databases">
        <title>Corynebacterium sp. TA-R-1 sp. nov., isolated from human feces.</title>
        <authorList>
            <person name="Shamsuzzaman M."/>
            <person name="Dahal R.H."/>
        </authorList>
    </citation>
    <scope>NUCLEOTIDE SEQUENCE</scope>
    <source>
        <strain evidence="2">TA-R-1</strain>
    </source>
</reference>
<dbReference type="SMART" id="SM01022">
    <property type="entry name" value="ASCH"/>
    <property type="match status" value="1"/>
</dbReference>
<organism evidence="2 3">
    <name type="scientific">Corynebacterium stercoris</name>
    <dbReference type="NCBI Taxonomy" id="2943490"/>
    <lineage>
        <taxon>Bacteria</taxon>
        <taxon>Bacillati</taxon>
        <taxon>Actinomycetota</taxon>
        <taxon>Actinomycetes</taxon>
        <taxon>Mycobacteriales</taxon>
        <taxon>Corynebacteriaceae</taxon>
        <taxon>Corynebacterium</taxon>
    </lineage>
</organism>
<evidence type="ECO:0000313" key="3">
    <source>
        <dbReference type="Proteomes" id="UP001204000"/>
    </source>
</evidence>
<proteinExistence type="predicted"/>
<comment type="caution">
    <text evidence="2">The sequence shown here is derived from an EMBL/GenBank/DDBJ whole genome shotgun (WGS) entry which is preliminary data.</text>
</comment>
<dbReference type="PANTHER" id="PTHR39203">
    <property type="entry name" value="CYTOPLASMIC PROTEIN-RELATED"/>
    <property type="match status" value="1"/>
</dbReference>
<dbReference type="InterPro" id="IPR015947">
    <property type="entry name" value="PUA-like_sf"/>
</dbReference>
<dbReference type="Gene3D" id="3.10.400.10">
    <property type="entry name" value="Sulfate adenylyltransferase"/>
    <property type="match status" value="1"/>
</dbReference>
<dbReference type="CDD" id="cd06553">
    <property type="entry name" value="ASCH_Ef3133_like"/>
    <property type="match status" value="1"/>
</dbReference>
<keyword evidence="3" id="KW-1185">Reference proteome</keyword>
<gene>
    <name evidence="2" type="ORF">M5J20_05825</name>
</gene>
<evidence type="ECO:0000259" key="1">
    <source>
        <dbReference type="SMART" id="SM01022"/>
    </source>
</evidence>
<feature type="domain" description="ASCH" evidence="1">
    <location>
        <begin position="4"/>
        <end position="117"/>
    </location>
</feature>
<dbReference type="Proteomes" id="UP001204000">
    <property type="component" value="Unassembled WGS sequence"/>
</dbReference>
<dbReference type="InterPro" id="IPR007374">
    <property type="entry name" value="ASCH_domain"/>
</dbReference>
<dbReference type="Pfam" id="PF04266">
    <property type="entry name" value="ASCH"/>
    <property type="match status" value="1"/>
</dbReference>
<dbReference type="PIRSF" id="PIRSF021320">
    <property type="entry name" value="DUF984"/>
    <property type="match status" value="1"/>
</dbReference>
<protein>
    <submittedName>
        <fullName evidence="2">ASCH domain-containing protein</fullName>
    </submittedName>
</protein>
<dbReference type="RefSeq" id="WP_253577461.1">
    <property type="nucleotide sequence ID" value="NZ_JAMFTQ010000005.1"/>
</dbReference>
<name>A0ABT1G4R6_9CORY</name>
<accession>A0ABT1G4R6</accession>
<dbReference type="SUPFAM" id="SSF88697">
    <property type="entry name" value="PUA domain-like"/>
    <property type="match status" value="1"/>
</dbReference>
<evidence type="ECO:0000313" key="2">
    <source>
        <dbReference type="EMBL" id="MCP1387707.1"/>
    </source>
</evidence>
<dbReference type="PANTHER" id="PTHR39203:SF1">
    <property type="entry name" value="CYTOPLASMIC PROTEIN"/>
    <property type="match status" value="1"/>
</dbReference>
<dbReference type="EMBL" id="JAMFTQ010000005">
    <property type="protein sequence ID" value="MCP1387707.1"/>
    <property type="molecule type" value="Genomic_DNA"/>
</dbReference>
<sequence>MAAFAFGNTPEMADTLLSLVLSGAKTGTTSWPCDPDVRVGVEDTILDGRGEPAAVIRYVRVEQVPFNDVNAEFAASEGEGDLSLEYWRSEHKDFFTSVDPGFSEDEIVQCETFELVYTLPRDHAPQSLA</sequence>